<dbReference type="AlphaFoldDB" id="A0A2T4JB51"/>
<feature type="transmembrane region" description="Helical" evidence="6">
    <location>
        <begin position="39"/>
        <end position="62"/>
    </location>
</feature>
<evidence type="ECO:0000313" key="7">
    <source>
        <dbReference type="EMBL" id="PTE15124.1"/>
    </source>
</evidence>
<keyword evidence="4 6" id="KW-1133">Transmembrane helix</keyword>
<evidence type="ECO:0000256" key="2">
    <source>
        <dbReference type="ARBA" id="ARBA00022475"/>
    </source>
</evidence>
<feature type="transmembrane region" description="Helical" evidence="6">
    <location>
        <begin position="100"/>
        <end position="124"/>
    </location>
</feature>
<feature type="transmembrane region" description="Helical" evidence="6">
    <location>
        <begin position="6"/>
        <end position="27"/>
    </location>
</feature>
<evidence type="ECO:0000256" key="6">
    <source>
        <dbReference type="SAM" id="Phobius"/>
    </source>
</evidence>
<name>A0A2T4JB51_FUSBL</name>
<proteinExistence type="predicted"/>
<evidence type="ECO:0000313" key="8">
    <source>
        <dbReference type="Proteomes" id="UP000241362"/>
    </source>
</evidence>
<keyword evidence="8" id="KW-1185">Reference proteome</keyword>
<feature type="transmembrane region" description="Helical" evidence="6">
    <location>
        <begin position="136"/>
        <end position="155"/>
    </location>
</feature>
<keyword evidence="2" id="KW-1003">Cell membrane</keyword>
<organism evidence="7 8">
    <name type="scientific">Fuscovulum blasticum DSM 2131</name>
    <dbReference type="NCBI Taxonomy" id="1188250"/>
    <lineage>
        <taxon>Bacteria</taxon>
        <taxon>Pseudomonadati</taxon>
        <taxon>Pseudomonadota</taxon>
        <taxon>Alphaproteobacteria</taxon>
        <taxon>Rhodobacterales</taxon>
        <taxon>Paracoccaceae</taxon>
        <taxon>Pseudogemmobacter</taxon>
    </lineage>
</organism>
<protein>
    <recommendedName>
        <fullName evidence="9">Threonine/homoserine/homoserine lactone efflux protein</fullName>
    </recommendedName>
</protein>
<keyword evidence="3 6" id="KW-0812">Transmembrane</keyword>
<dbReference type="InterPro" id="IPR001123">
    <property type="entry name" value="LeuE-type"/>
</dbReference>
<dbReference type="GO" id="GO:0005886">
    <property type="term" value="C:plasma membrane"/>
    <property type="evidence" value="ECO:0007669"/>
    <property type="project" value="UniProtKB-SubCell"/>
</dbReference>
<accession>A0A2T4JB51</accession>
<reference evidence="7 8" key="1">
    <citation type="submission" date="2018-03" db="EMBL/GenBank/DDBJ databases">
        <title>Rhodobacter blasticus.</title>
        <authorList>
            <person name="Meyer T.E."/>
            <person name="Miller S."/>
            <person name="Lodha T."/>
            <person name="Gandham S."/>
            <person name="Chintalapati S."/>
            <person name="Chintalapati V.R."/>
        </authorList>
    </citation>
    <scope>NUCLEOTIDE SEQUENCE [LARGE SCALE GENOMIC DNA]</scope>
    <source>
        <strain evidence="7 8">DSM 2131</strain>
    </source>
</reference>
<keyword evidence="5 6" id="KW-0472">Membrane</keyword>
<evidence type="ECO:0000256" key="1">
    <source>
        <dbReference type="ARBA" id="ARBA00004651"/>
    </source>
</evidence>
<feature type="transmembrane region" description="Helical" evidence="6">
    <location>
        <begin position="167"/>
        <end position="188"/>
    </location>
</feature>
<dbReference type="PANTHER" id="PTHR30086">
    <property type="entry name" value="ARGININE EXPORTER PROTEIN ARGO"/>
    <property type="match status" value="1"/>
</dbReference>
<dbReference type="PANTHER" id="PTHR30086:SF20">
    <property type="entry name" value="ARGININE EXPORTER PROTEIN ARGO-RELATED"/>
    <property type="match status" value="1"/>
</dbReference>
<evidence type="ECO:0000256" key="4">
    <source>
        <dbReference type="ARBA" id="ARBA00022989"/>
    </source>
</evidence>
<sequence>MTTLELSLAILGLLITPGPTNTLMFVAGSERGAAKALRLIPAELAGYLTTVLPLTLAGAHLMNGLPHARAAIALLAGLWVAVLAVRLWRLPDVAAGTPSVGARTVFFTTLLNPKALIFGLVLLPAPTGLALNLANFSAQVVLVACLWITGGALLAGRKDQPARQMLIIRRVASVWLGALSVVLVLRGLGA</sequence>
<evidence type="ECO:0000256" key="5">
    <source>
        <dbReference type="ARBA" id="ARBA00023136"/>
    </source>
</evidence>
<comment type="caution">
    <text evidence="7">The sequence shown here is derived from an EMBL/GenBank/DDBJ whole genome shotgun (WGS) entry which is preliminary data.</text>
</comment>
<dbReference type="RefSeq" id="WP_107672899.1">
    <property type="nucleotide sequence ID" value="NZ_PZKE01000005.1"/>
</dbReference>
<dbReference type="GO" id="GO:0033228">
    <property type="term" value="P:cysteine export across plasma membrane"/>
    <property type="evidence" value="ECO:0007669"/>
    <property type="project" value="TreeGrafter"/>
</dbReference>
<evidence type="ECO:0000256" key="3">
    <source>
        <dbReference type="ARBA" id="ARBA00022692"/>
    </source>
</evidence>
<gene>
    <name evidence="7" type="ORF">C5F44_06515</name>
</gene>
<comment type="subcellular location">
    <subcellularLocation>
        <location evidence="1">Cell membrane</location>
        <topology evidence="1">Multi-pass membrane protein</topology>
    </subcellularLocation>
</comment>
<dbReference type="GO" id="GO:0015171">
    <property type="term" value="F:amino acid transmembrane transporter activity"/>
    <property type="evidence" value="ECO:0007669"/>
    <property type="project" value="TreeGrafter"/>
</dbReference>
<feature type="transmembrane region" description="Helical" evidence="6">
    <location>
        <begin position="68"/>
        <end position="88"/>
    </location>
</feature>
<dbReference type="EMBL" id="PZKE01000005">
    <property type="protein sequence ID" value="PTE15124.1"/>
    <property type="molecule type" value="Genomic_DNA"/>
</dbReference>
<evidence type="ECO:0008006" key="9">
    <source>
        <dbReference type="Google" id="ProtNLM"/>
    </source>
</evidence>
<dbReference type="Proteomes" id="UP000241362">
    <property type="component" value="Unassembled WGS sequence"/>
</dbReference>